<evidence type="ECO:0000313" key="15">
    <source>
        <dbReference type="EMBL" id="PSF34584.1"/>
    </source>
</evidence>
<dbReference type="InterPro" id="IPR004358">
    <property type="entry name" value="Sig_transdc_His_kin-like_C"/>
</dbReference>
<dbReference type="PRINTS" id="PR00344">
    <property type="entry name" value="BCTRLSENSOR"/>
</dbReference>
<keyword evidence="4" id="KW-1003">Cell membrane</keyword>
<dbReference type="CDD" id="cd00082">
    <property type="entry name" value="HisKA"/>
    <property type="match status" value="1"/>
</dbReference>
<dbReference type="InterPro" id="IPR036890">
    <property type="entry name" value="HATPase_C_sf"/>
</dbReference>
<evidence type="ECO:0000256" key="10">
    <source>
        <dbReference type="ARBA" id="ARBA00023012"/>
    </source>
</evidence>
<accession>A0A2T1LU39</accession>
<feature type="domain" description="Histidine kinase" evidence="13">
    <location>
        <begin position="152"/>
        <end position="367"/>
    </location>
</feature>
<evidence type="ECO:0000256" key="3">
    <source>
        <dbReference type="ARBA" id="ARBA00012438"/>
    </source>
</evidence>
<comment type="catalytic activity">
    <reaction evidence="1">
        <text>ATP + protein L-histidine = ADP + protein N-phospho-L-histidine.</text>
        <dbReference type="EC" id="2.7.13.3"/>
    </reaction>
</comment>
<keyword evidence="8 15" id="KW-0418">Kinase</keyword>
<comment type="caution">
    <text evidence="15">The sequence shown here is derived from an EMBL/GenBank/DDBJ whole genome shotgun (WGS) entry which is preliminary data.</text>
</comment>
<dbReference type="PANTHER" id="PTHR43047">
    <property type="entry name" value="TWO-COMPONENT HISTIDINE PROTEIN KINASE"/>
    <property type="match status" value="1"/>
</dbReference>
<dbReference type="Gene3D" id="3.30.565.10">
    <property type="entry name" value="Histidine kinase-like ATPase, C-terminal domain"/>
    <property type="match status" value="1"/>
</dbReference>
<dbReference type="EC" id="2.7.13.3" evidence="3"/>
<keyword evidence="9" id="KW-0067">ATP-binding</keyword>
<evidence type="ECO:0000256" key="1">
    <source>
        <dbReference type="ARBA" id="ARBA00000085"/>
    </source>
</evidence>
<dbReference type="InterPro" id="IPR003594">
    <property type="entry name" value="HATPase_dom"/>
</dbReference>
<reference evidence="15 16" key="1">
    <citation type="submission" date="2018-03" db="EMBL/GenBank/DDBJ databases">
        <title>The ancient ancestry and fast evolution of plastids.</title>
        <authorList>
            <person name="Moore K.R."/>
            <person name="Magnabosco C."/>
            <person name="Momper L."/>
            <person name="Gold D.A."/>
            <person name="Bosak T."/>
            <person name="Fournier G.P."/>
        </authorList>
    </citation>
    <scope>NUCLEOTIDE SEQUENCE [LARGE SCALE GENOMIC DNA]</scope>
    <source>
        <strain evidence="15 16">CCALA 016</strain>
    </source>
</reference>
<dbReference type="Gene3D" id="3.40.50.2300">
    <property type="match status" value="1"/>
</dbReference>
<dbReference type="Gene3D" id="1.10.287.130">
    <property type="match status" value="1"/>
</dbReference>
<dbReference type="GO" id="GO:0000155">
    <property type="term" value="F:phosphorelay sensor kinase activity"/>
    <property type="evidence" value="ECO:0007669"/>
    <property type="project" value="InterPro"/>
</dbReference>
<dbReference type="SMART" id="SM00448">
    <property type="entry name" value="REC"/>
    <property type="match status" value="1"/>
</dbReference>
<evidence type="ECO:0000256" key="4">
    <source>
        <dbReference type="ARBA" id="ARBA00022475"/>
    </source>
</evidence>
<keyword evidence="7" id="KW-0547">Nucleotide-binding</keyword>
<evidence type="ECO:0000259" key="14">
    <source>
        <dbReference type="PROSITE" id="PS50110"/>
    </source>
</evidence>
<dbReference type="SMART" id="SM00387">
    <property type="entry name" value="HATPase_c"/>
    <property type="match status" value="1"/>
</dbReference>
<dbReference type="GO" id="GO:0009927">
    <property type="term" value="F:histidine phosphotransfer kinase activity"/>
    <property type="evidence" value="ECO:0007669"/>
    <property type="project" value="TreeGrafter"/>
</dbReference>
<dbReference type="RefSeq" id="WP_106458429.1">
    <property type="nucleotide sequence ID" value="NZ_PXOH01000025.1"/>
</dbReference>
<dbReference type="PANTHER" id="PTHR43047:SF72">
    <property type="entry name" value="OSMOSENSING HISTIDINE PROTEIN KINASE SLN1"/>
    <property type="match status" value="1"/>
</dbReference>
<evidence type="ECO:0000256" key="2">
    <source>
        <dbReference type="ARBA" id="ARBA00004236"/>
    </source>
</evidence>
<name>A0A2T1LU39_9CHRO</name>
<dbReference type="SMART" id="SM00388">
    <property type="entry name" value="HisKA"/>
    <property type="match status" value="1"/>
</dbReference>
<feature type="domain" description="Response regulatory" evidence="14">
    <location>
        <begin position="6"/>
        <end position="122"/>
    </location>
</feature>
<dbReference type="GO" id="GO:0005886">
    <property type="term" value="C:plasma membrane"/>
    <property type="evidence" value="ECO:0007669"/>
    <property type="project" value="UniProtKB-SubCell"/>
</dbReference>
<comment type="subcellular location">
    <subcellularLocation>
        <location evidence="2">Cell membrane</location>
    </subcellularLocation>
</comment>
<dbReference type="GO" id="GO:0005524">
    <property type="term" value="F:ATP binding"/>
    <property type="evidence" value="ECO:0007669"/>
    <property type="project" value="UniProtKB-KW"/>
</dbReference>
<keyword evidence="16" id="KW-1185">Reference proteome</keyword>
<dbReference type="InterPro" id="IPR011006">
    <property type="entry name" value="CheY-like_superfamily"/>
</dbReference>
<dbReference type="CDD" id="cd00156">
    <property type="entry name" value="REC"/>
    <property type="match status" value="1"/>
</dbReference>
<dbReference type="Pfam" id="PF02518">
    <property type="entry name" value="HATPase_c"/>
    <property type="match status" value="1"/>
</dbReference>
<evidence type="ECO:0000256" key="6">
    <source>
        <dbReference type="ARBA" id="ARBA00022679"/>
    </source>
</evidence>
<dbReference type="PROSITE" id="PS50110">
    <property type="entry name" value="RESPONSE_REGULATORY"/>
    <property type="match status" value="1"/>
</dbReference>
<organism evidence="15 16">
    <name type="scientific">Aphanothece hegewaldii CCALA 016</name>
    <dbReference type="NCBI Taxonomy" id="2107694"/>
    <lineage>
        <taxon>Bacteria</taxon>
        <taxon>Bacillati</taxon>
        <taxon>Cyanobacteriota</taxon>
        <taxon>Cyanophyceae</taxon>
        <taxon>Oscillatoriophycideae</taxon>
        <taxon>Chroococcales</taxon>
        <taxon>Aphanothecaceae</taxon>
        <taxon>Aphanothece</taxon>
    </lineage>
</organism>
<dbReference type="InterPro" id="IPR003661">
    <property type="entry name" value="HisK_dim/P_dom"/>
</dbReference>
<dbReference type="PROSITE" id="PS50109">
    <property type="entry name" value="HIS_KIN"/>
    <property type="match status" value="1"/>
</dbReference>
<evidence type="ECO:0000256" key="12">
    <source>
        <dbReference type="PROSITE-ProRule" id="PRU00169"/>
    </source>
</evidence>
<evidence type="ECO:0000259" key="13">
    <source>
        <dbReference type="PROSITE" id="PS50109"/>
    </source>
</evidence>
<dbReference type="Pfam" id="PF00512">
    <property type="entry name" value="HisKA"/>
    <property type="match status" value="1"/>
</dbReference>
<dbReference type="InterPro" id="IPR001789">
    <property type="entry name" value="Sig_transdc_resp-reg_receiver"/>
</dbReference>
<dbReference type="AlphaFoldDB" id="A0A2T1LU39"/>
<dbReference type="OrthoDB" id="418136at2"/>
<evidence type="ECO:0000256" key="8">
    <source>
        <dbReference type="ARBA" id="ARBA00022777"/>
    </source>
</evidence>
<evidence type="ECO:0000256" key="11">
    <source>
        <dbReference type="ARBA" id="ARBA00023136"/>
    </source>
</evidence>
<evidence type="ECO:0000313" key="16">
    <source>
        <dbReference type="Proteomes" id="UP000239001"/>
    </source>
</evidence>
<dbReference type="FunFam" id="3.30.565.10:FF:000023">
    <property type="entry name" value="PAS domain-containing sensor histidine kinase"/>
    <property type="match status" value="1"/>
</dbReference>
<feature type="modified residue" description="4-aspartylphosphate" evidence="12">
    <location>
        <position position="57"/>
    </location>
</feature>
<keyword evidence="11" id="KW-0472">Membrane</keyword>
<keyword evidence="10" id="KW-0902">Two-component regulatory system</keyword>
<evidence type="ECO:0000256" key="9">
    <source>
        <dbReference type="ARBA" id="ARBA00022840"/>
    </source>
</evidence>
<gene>
    <name evidence="15" type="ORF">C7H19_18640</name>
</gene>
<protein>
    <recommendedName>
        <fullName evidence="3">histidine kinase</fullName>
        <ecNumber evidence="3">2.7.13.3</ecNumber>
    </recommendedName>
</protein>
<keyword evidence="5 12" id="KW-0597">Phosphoprotein</keyword>
<dbReference type="Pfam" id="PF00072">
    <property type="entry name" value="Response_reg"/>
    <property type="match status" value="1"/>
</dbReference>
<dbReference type="SUPFAM" id="SSF52172">
    <property type="entry name" value="CheY-like"/>
    <property type="match status" value="1"/>
</dbReference>
<dbReference type="InterPro" id="IPR036097">
    <property type="entry name" value="HisK_dim/P_sf"/>
</dbReference>
<dbReference type="Proteomes" id="UP000239001">
    <property type="component" value="Unassembled WGS sequence"/>
</dbReference>
<proteinExistence type="predicted"/>
<evidence type="ECO:0000256" key="5">
    <source>
        <dbReference type="ARBA" id="ARBA00022553"/>
    </source>
</evidence>
<dbReference type="SUPFAM" id="SSF47384">
    <property type="entry name" value="Homodimeric domain of signal transducing histidine kinase"/>
    <property type="match status" value="1"/>
</dbReference>
<dbReference type="SUPFAM" id="SSF55874">
    <property type="entry name" value="ATPase domain of HSP90 chaperone/DNA topoisomerase II/histidine kinase"/>
    <property type="match status" value="1"/>
</dbReference>
<dbReference type="InterPro" id="IPR005467">
    <property type="entry name" value="His_kinase_dom"/>
</dbReference>
<reference evidence="15 16" key="2">
    <citation type="submission" date="2018-03" db="EMBL/GenBank/DDBJ databases">
        <authorList>
            <person name="Keele B.F."/>
        </authorList>
    </citation>
    <scope>NUCLEOTIDE SEQUENCE [LARGE SCALE GENOMIC DNA]</scope>
    <source>
        <strain evidence="15 16">CCALA 016</strain>
    </source>
</reference>
<evidence type="ECO:0000256" key="7">
    <source>
        <dbReference type="ARBA" id="ARBA00022741"/>
    </source>
</evidence>
<keyword evidence="6" id="KW-0808">Transferase</keyword>
<sequence>MNQTLRILIVDDDEVDRMAVRRALKVDGLSLNISEAGDCATALNQVDQESFDCIFVDYRLPDSDGLTLVKQFRSQGLKTPLIALTGQGDDQVAVELIKAGASDYLSKSRINSGRLVQTLQSVIRLHQAEQEAAIATHQKEELAKQREDFVSRMTHDLRTPLIAANRMLQLFQEEAYGDITPEMDKAIAVIIRSNQNLLEMVNNLLEVYCHEAGYKELNFTTVALQEIIAEVVQELSPLAEHKQLPLIVQIDENVKSVVMGDRLELRRVLINLMSNAIKFTDEGYIRIDLTEKEGWVILSVQDTGSGIRAEDQAILFERFRQGNHKRSTSGLGLYLSRRIIEIHQGTITAQSEVGKGSIFTVRLKSST</sequence>
<dbReference type="EMBL" id="PXOH01000025">
    <property type="protein sequence ID" value="PSF34584.1"/>
    <property type="molecule type" value="Genomic_DNA"/>
</dbReference>